<dbReference type="SUPFAM" id="SSF46785">
    <property type="entry name" value="Winged helix' DNA-binding domain"/>
    <property type="match status" value="1"/>
</dbReference>
<dbReference type="Gene3D" id="1.10.10.10">
    <property type="entry name" value="Winged helix-like DNA-binding domain superfamily/Winged helix DNA-binding domain"/>
    <property type="match status" value="1"/>
</dbReference>
<dbReference type="InterPro" id="IPR002577">
    <property type="entry name" value="HTH_HxlR"/>
</dbReference>
<evidence type="ECO:0000256" key="2">
    <source>
        <dbReference type="ARBA" id="ARBA00023125"/>
    </source>
</evidence>
<accession>A0A9X1Y3I9</accession>
<dbReference type="EMBL" id="JALPRK010000032">
    <property type="protein sequence ID" value="MCK8489913.1"/>
    <property type="molecule type" value="Genomic_DNA"/>
</dbReference>
<dbReference type="RefSeq" id="WP_248553894.1">
    <property type="nucleotide sequence ID" value="NZ_JALPRK010000032.1"/>
</dbReference>
<feature type="domain" description="HTH hxlR-type" evidence="5">
    <location>
        <begin position="12"/>
        <end position="112"/>
    </location>
</feature>
<keyword evidence="3" id="KW-0804">Transcription</keyword>
<gene>
    <name evidence="6" type="ORF">M0651_22330</name>
</gene>
<organism evidence="6 7">
    <name type="scientific">Paenibacillus mellifer</name>
    <dbReference type="NCBI Taxonomy" id="2937794"/>
    <lineage>
        <taxon>Bacteria</taxon>
        <taxon>Bacillati</taxon>
        <taxon>Bacillota</taxon>
        <taxon>Bacilli</taxon>
        <taxon>Bacillales</taxon>
        <taxon>Paenibacillaceae</taxon>
        <taxon>Paenibacillus</taxon>
    </lineage>
</organism>
<dbReference type="Proteomes" id="UP001139534">
    <property type="component" value="Unassembled WGS sequence"/>
</dbReference>
<protein>
    <submittedName>
        <fullName evidence="6">Helix-turn-helix transcriptional regulator</fullName>
    </submittedName>
</protein>
<proteinExistence type="predicted"/>
<evidence type="ECO:0000256" key="4">
    <source>
        <dbReference type="SAM" id="MobiDB-lite"/>
    </source>
</evidence>
<evidence type="ECO:0000313" key="7">
    <source>
        <dbReference type="Proteomes" id="UP001139534"/>
    </source>
</evidence>
<comment type="caution">
    <text evidence="6">The sequence shown here is derived from an EMBL/GenBank/DDBJ whole genome shotgun (WGS) entry which is preliminary data.</text>
</comment>
<keyword evidence="1" id="KW-0805">Transcription regulation</keyword>
<feature type="region of interest" description="Disordered" evidence="4">
    <location>
        <begin position="108"/>
        <end position="128"/>
    </location>
</feature>
<dbReference type="PANTHER" id="PTHR33204:SF37">
    <property type="entry name" value="HTH-TYPE TRANSCRIPTIONAL REGULATOR YODB"/>
    <property type="match status" value="1"/>
</dbReference>
<dbReference type="InterPro" id="IPR036388">
    <property type="entry name" value="WH-like_DNA-bd_sf"/>
</dbReference>
<reference evidence="6" key="1">
    <citation type="submission" date="2022-04" db="EMBL/GenBank/DDBJ databases">
        <authorList>
            <person name="Seo M.-J."/>
        </authorList>
    </citation>
    <scope>NUCLEOTIDE SEQUENCE</scope>
    <source>
        <strain evidence="6">MBLB2552</strain>
    </source>
</reference>
<dbReference type="Pfam" id="PF01638">
    <property type="entry name" value="HxlR"/>
    <property type="match status" value="1"/>
</dbReference>
<evidence type="ECO:0000259" key="5">
    <source>
        <dbReference type="PROSITE" id="PS51118"/>
    </source>
</evidence>
<name>A0A9X1Y3I9_9BACL</name>
<dbReference type="PANTHER" id="PTHR33204">
    <property type="entry name" value="TRANSCRIPTIONAL REGULATOR, MARR FAMILY"/>
    <property type="match status" value="1"/>
</dbReference>
<dbReference type="GO" id="GO:0003677">
    <property type="term" value="F:DNA binding"/>
    <property type="evidence" value="ECO:0007669"/>
    <property type="project" value="UniProtKB-KW"/>
</dbReference>
<sequence>MNLDTSKFEIDCVESISEVLHFLSGKWTFLVITELLKGPQRFNQLRRNLGNLNTKGLTDTLRNLEEHQMIKRTVFPTVPVTVEYSITEKGLAFSEVFQKINHWKHEWDSPHSTPITPRNEQTQRTEPQ</sequence>
<evidence type="ECO:0000313" key="6">
    <source>
        <dbReference type="EMBL" id="MCK8489913.1"/>
    </source>
</evidence>
<evidence type="ECO:0000256" key="3">
    <source>
        <dbReference type="ARBA" id="ARBA00023163"/>
    </source>
</evidence>
<dbReference type="PROSITE" id="PS51118">
    <property type="entry name" value="HTH_HXLR"/>
    <property type="match status" value="1"/>
</dbReference>
<feature type="compositionally biased region" description="Polar residues" evidence="4">
    <location>
        <begin position="110"/>
        <end position="120"/>
    </location>
</feature>
<keyword evidence="2" id="KW-0238">DNA-binding</keyword>
<dbReference type="AlphaFoldDB" id="A0A9X1Y3I9"/>
<evidence type="ECO:0000256" key="1">
    <source>
        <dbReference type="ARBA" id="ARBA00023015"/>
    </source>
</evidence>
<dbReference type="InterPro" id="IPR036390">
    <property type="entry name" value="WH_DNA-bd_sf"/>
</dbReference>
<keyword evidence="7" id="KW-1185">Reference proteome</keyword>